<dbReference type="InterPro" id="IPR019775">
    <property type="entry name" value="WD40_repeat_CS"/>
</dbReference>
<dbReference type="Pfam" id="PF00400">
    <property type="entry name" value="WD40"/>
    <property type="match status" value="3"/>
</dbReference>
<evidence type="ECO:0000313" key="6">
    <source>
        <dbReference type="Proteomes" id="UP000070412"/>
    </source>
</evidence>
<feature type="repeat" description="WD" evidence="3">
    <location>
        <begin position="62"/>
        <end position="96"/>
    </location>
</feature>
<dbReference type="PROSITE" id="PS50294">
    <property type="entry name" value="WD_REPEATS_REGION"/>
    <property type="match status" value="2"/>
</dbReference>
<dbReference type="Pfam" id="PF23410">
    <property type="entry name" value="Beta-prop_VPS8"/>
    <property type="match status" value="1"/>
</dbReference>
<dbReference type="EMBL" id="WVUK01000065">
    <property type="protein sequence ID" value="KAF7489439.1"/>
    <property type="molecule type" value="Genomic_DNA"/>
</dbReference>
<sequence>MKQYDCTNHDDYDEIIELDDDEDLEMLTNADEEDDDEIENQVAEIIEAEDSGQLVEEAIFIFDSHQQPVFCCEISPDDKMAVTGGQDDRAFVWDIKPFKIRFQTTDHKESVTFAKFNKSSTLVATADLNGLIQVWNIDGQKVFDFESGDFNWVLWHPIAENILLAGYKEGVFMWQLSLLNSSETKCKVFSVGLPESVVAKLFDDGKRIAVGYKDGSVRIWDLKDTFQLIEVKSKADEFEVICIDINEEQSLVAVGFLNGSLRVINVGNGKIVLEHNLDSNSLKKTIVDSVESVVFGNRNTLIAGTLEGLIQIWHLPSQTQQNEIRLPGGISKLMIDRKNPNRFFASCLDNIFRVIDLRDCSILLEKMGHSEDILDFDLTSDFKYALTCSDDKTCRMFEIDH</sequence>
<name>A0A834R4D3_SARSC</name>
<keyword evidence="1 3" id="KW-0853">WD repeat</keyword>
<dbReference type="PROSITE" id="PS50082">
    <property type="entry name" value="WD_REPEATS_2"/>
    <property type="match status" value="3"/>
</dbReference>
<gene>
    <name evidence="4" type="ORF">SSS_3307</name>
</gene>
<reference evidence="5" key="3">
    <citation type="submission" date="2022-06" db="UniProtKB">
        <authorList>
            <consortium name="EnsemblMetazoa"/>
        </authorList>
    </citation>
    <scope>IDENTIFICATION</scope>
</reference>
<proteinExistence type="predicted"/>
<dbReference type="EnsemblMetazoa" id="SSS_3307s_mrna">
    <property type="protein sequence ID" value="KAF7489439.1"/>
    <property type="gene ID" value="SSS_3307"/>
</dbReference>
<dbReference type="InterPro" id="IPR051179">
    <property type="entry name" value="WD_repeat_multifunction"/>
</dbReference>
<keyword evidence="6" id="KW-1185">Reference proteome</keyword>
<dbReference type="SUPFAM" id="SSF50978">
    <property type="entry name" value="WD40 repeat-like"/>
    <property type="match status" value="1"/>
</dbReference>
<dbReference type="InterPro" id="IPR001680">
    <property type="entry name" value="WD40_rpt"/>
</dbReference>
<reference evidence="6" key="1">
    <citation type="journal article" date="2020" name="PLoS Negl. Trop. Dis.">
        <title>High-quality nuclear genome for Sarcoptes scabiei-A critical resource for a neglected parasite.</title>
        <authorList>
            <person name="Korhonen P.K."/>
            <person name="Gasser R.B."/>
            <person name="Ma G."/>
            <person name="Wang T."/>
            <person name="Stroehlein A.J."/>
            <person name="Young N.D."/>
            <person name="Ang C.S."/>
            <person name="Fernando D.D."/>
            <person name="Lu H.C."/>
            <person name="Taylor S."/>
            <person name="Reynolds S.L."/>
            <person name="Mofiz E."/>
            <person name="Najaraj S.H."/>
            <person name="Gowda H."/>
            <person name="Madugundu A."/>
            <person name="Renuse S."/>
            <person name="Holt D."/>
            <person name="Pandey A."/>
            <person name="Papenfuss A.T."/>
            <person name="Fischer K."/>
        </authorList>
    </citation>
    <scope>NUCLEOTIDE SEQUENCE [LARGE SCALE GENOMIC DNA]</scope>
</reference>
<dbReference type="PROSITE" id="PS00678">
    <property type="entry name" value="WD_REPEATS_1"/>
    <property type="match status" value="2"/>
</dbReference>
<protein>
    <submittedName>
        <fullName evidence="4">Angio-associated migratory cell protein</fullName>
    </submittedName>
</protein>
<accession>A0A834R4D3</accession>
<evidence type="ECO:0000256" key="2">
    <source>
        <dbReference type="ARBA" id="ARBA00022737"/>
    </source>
</evidence>
<feature type="repeat" description="WD" evidence="3">
    <location>
        <begin position="104"/>
        <end position="138"/>
    </location>
</feature>
<dbReference type="InterPro" id="IPR015943">
    <property type="entry name" value="WD40/YVTN_repeat-like_dom_sf"/>
</dbReference>
<feature type="repeat" description="WD" evidence="3">
    <location>
        <begin position="204"/>
        <end position="230"/>
    </location>
</feature>
<dbReference type="InterPro" id="IPR036322">
    <property type="entry name" value="WD40_repeat_dom_sf"/>
</dbReference>
<organism evidence="4">
    <name type="scientific">Sarcoptes scabiei</name>
    <name type="common">Itch mite</name>
    <name type="synonym">Acarus scabiei</name>
    <dbReference type="NCBI Taxonomy" id="52283"/>
    <lineage>
        <taxon>Eukaryota</taxon>
        <taxon>Metazoa</taxon>
        <taxon>Ecdysozoa</taxon>
        <taxon>Arthropoda</taxon>
        <taxon>Chelicerata</taxon>
        <taxon>Arachnida</taxon>
        <taxon>Acari</taxon>
        <taxon>Acariformes</taxon>
        <taxon>Sarcoptiformes</taxon>
        <taxon>Astigmata</taxon>
        <taxon>Psoroptidia</taxon>
        <taxon>Sarcoptoidea</taxon>
        <taxon>Sarcoptidae</taxon>
        <taxon>Sarcoptinae</taxon>
        <taxon>Sarcoptes</taxon>
    </lineage>
</organism>
<evidence type="ECO:0000313" key="4">
    <source>
        <dbReference type="EMBL" id="KAF7489439.1"/>
    </source>
</evidence>
<evidence type="ECO:0000256" key="3">
    <source>
        <dbReference type="PROSITE-ProRule" id="PRU00221"/>
    </source>
</evidence>
<dbReference type="PANTHER" id="PTHR19857">
    <property type="entry name" value="MITOCHONDRIAL DIVISION PROTEIN 1-RELATED"/>
    <property type="match status" value="1"/>
</dbReference>
<dbReference type="Proteomes" id="UP000070412">
    <property type="component" value="Unassembled WGS sequence"/>
</dbReference>
<evidence type="ECO:0000256" key="1">
    <source>
        <dbReference type="ARBA" id="ARBA00022574"/>
    </source>
</evidence>
<keyword evidence="2" id="KW-0677">Repeat</keyword>
<dbReference type="Gene3D" id="2.130.10.10">
    <property type="entry name" value="YVTN repeat-like/Quinoprotein amine dehydrogenase"/>
    <property type="match status" value="1"/>
</dbReference>
<dbReference type="AlphaFoldDB" id="A0A834R4D3"/>
<reference evidence="4" key="2">
    <citation type="submission" date="2020-01" db="EMBL/GenBank/DDBJ databases">
        <authorList>
            <person name="Korhonen P.K.K."/>
            <person name="Guangxu M.G."/>
            <person name="Wang T.W."/>
            <person name="Stroehlein A.J.S."/>
            <person name="Young N.D."/>
            <person name="Ang C.-S.A."/>
            <person name="Fernando D.W.F."/>
            <person name="Lu H.L."/>
            <person name="Taylor S.T."/>
            <person name="Ehtesham M.E.M."/>
            <person name="Najaraj S.H.N."/>
            <person name="Harsha G.H.G."/>
            <person name="Madugundu A.M."/>
            <person name="Renuse S.R."/>
            <person name="Holt D.H."/>
            <person name="Pandey A.P."/>
            <person name="Papenfuss A.P."/>
            <person name="Gasser R.B.G."/>
            <person name="Fischer K.F."/>
        </authorList>
    </citation>
    <scope>NUCLEOTIDE SEQUENCE</scope>
    <source>
        <strain evidence="4">SSS_KF_BRIS2020</strain>
    </source>
</reference>
<evidence type="ECO:0000313" key="5">
    <source>
        <dbReference type="EnsemblMetazoa" id="KAF7489439.1"/>
    </source>
</evidence>
<dbReference type="SMART" id="SM00320">
    <property type="entry name" value="WD40"/>
    <property type="match status" value="8"/>
</dbReference>
<dbReference type="PANTHER" id="PTHR19857:SF8">
    <property type="entry name" value="ANGIO-ASSOCIATED MIGRATORY CELL PROTEIN"/>
    <property type="match status" value="1"/>
</dbReference>
<dbReference type="OrthoDB" id="10261640at2759"/>